<keyword evidence="3" id="KW-0547">Nucleotide-binding</keyword>
<keyword evidence="1" id="KW-0723">Serine/threonine-protein kinase</keyword>
<evidence type="ECO:0000313" key="8">
    <source>
        <dbReference type="Proteomes" id="UP000285060"/>
    </source>
</evidence>
<evidence type="ECO:0000256" key="3">
    <source>
        <dbReference type="ARBA" id="ARBA00022741"/>
    </source>
</evidence>
<dbReference type="PROSITE" id="PS50011">
    <property type="entry name" value="PROTEIN_KINASE_DOM"/>
    <property type="match status" value="1"/>
</dbReference>
<dbReference type="InterPro" id="IPR000719">
    <property type="entry name" value="Prot_kinase_dom"/>
</dbReference>
<keyword evidence="2" id="KW-0808">Transferase</keyword>
<organism evidence="7 8">
    <name type="scientific">Aphanomyces invadans</name>
    <dbReference type="NCBI Taxonomy" id="157072"/>
    <lineage>
        <taxon>Eukaryota</taxon>
        <taxon>Sar</taxon>
        <taxon>Stramenopiles</taxon>
        <taxon>Oomycota</taxon>
        <taxon>Saprolegniomycetes</taxon>
        <taxon>Saprolegniales</taxon>
        <taxon>Verrucalvaceae</taxon>
        <taxon>Aphanomyces</taxon>
    </lineage>
</organism>
<dbReference type="GO" id="GO:0005524">
    <property type="term" value="F:ATP binding"/>
    <property type="evidence" value="ECO:0007669"/>
    <property type="project" value="UniProtKB-KW"/>
</dbReference>
<name>A0A3R6YX45_9STRA</name>
<dbReference type="GO" id="GO:0004674">
    <property type="term" value="F:protein serine/threonine kinase activity"/>
    <property type="evidence" value="ECO:0007669"/>
    <property type="project" value="UniProtKB-KW"/>
</dbReference>
<protein>
    <recommendedName>
        <fullName evidence="6">Protein kinase domain-containing protein</fullName>
    </recommendedName>
</protein>
<dbReference type="VEuPathDB" id="FungiDB:H310_09077"/>
<sequence length="316" mass="34793">MEQYNVQRVLATALFGDVVLCEDRRTGDHVAIKRMHLAAAKDQKTLVDQKIVAENVDFEAQVNHTIHAAGGHPHVLRMRTEFVQHDYLHFVYDYCEGGDLLDKLAAATRFDRHTALTYFSDIVAAVHRLHEIGFAHRDLSLENVLLGGDNDCQLCDFGLACDAATIQTAVVGKKYYMAPEVVAGSNYDATKADVWSLGVLLFEMLSGGPLFNEAAPSDPRFLVLQSEGSTKLFQDLVDTDIAHLLGDLLCLDPLKRPSMDTVLRHSVVVSARLSKRTPPSLISDCMAALATSNIVAYLNRVLFSPWQNPTAVSRAG</sequence>
<dbReference type="GO" id="GO:0005634">
    <property type="term" value="C:nucleus"/>
    <property type="evidence" value="ECO:0007669"/>
    <property type="project" value="TreeGrafter"/>
</dbReference>
<accession>A0A3R6YX45</accession>
<keyword evidence="5" id="KW-0067">ATP-binding</keyword>
<dbReference type="Pfam" id="PF00069">
    <property type="entry name" value="Pkinase"/>
    <property type="match status" value="1"/>
</dbReference>
<dbReference type="Gene3D" id="1.10.510.10">
    <property type="entry name" value="Transferase(Phosphotransferase) domain 1"/>
    <property type="match status" value="1"/>
</dbReference>
<dbReference type="PANTHER" id="PTHR24345">
    <property type="entry name" value="SERINE/THREONINE-PROTEIN KINASE PLK"/>
    <property type="match status" value="1"/>
</dbReference>
<dbReference type="AlphaFoldDB" id="A0A3R6YX45"/>
<feature type="domain" description="Protein kinase" evidence="6">
    <location>
        <begin position="4"/>
        <end position="268"/>
    </location>
</feature>
<keyword evidence="4" id="KW-0418">Kinase</keyword>
<dbReference type="Proteomes" id="UP000285060">
    <property type="component" value="Unassembled WGS sequence"/>
</dbReference>
<reference evidence="7 8" key="1">
    <citation type="submission" date="2018-08" db="EMBL/GenBank/DDBJ databases">
        <title>Aphanomyces genome sequencing and annotation.</title>
        <authorList>
            <person name="Minardi D."/>
            <person name="Oidtmann B."/>
            <person name="Van Der Giezen M."/>
            <person name="Studholme D.J."/>
        </authorList>
    </citation>
    <scope>NUCLEOTIDE SEQUENCE [LARGE SCALE GENOMIC DNA]</scope>
    <source>
        <strain evidence="7 8">NJM0002</strain>
    </source>
</reference>
<proteinExistence type="predicted"/>
<evidence type="ECO:0000256" key="2">
    <source>
        <dbReference type="ARBA" id="ARBA00022679"/>
    </source>
</evidence>
<evidence type="ECO:0000256" key="5">
    <source>
        <dbReference type="ARBA" id="ARBA00022840"/>
    </source>
</evidence>
<evidence type="ECO:0000256" key="1">
    <source>
        <dbReference type="ARBA" id="ARBA00022527"/>
    </source>
</evidence>
<comment type="caution">
    <text evidence="7">The sequence shown here is derived from an EMBL/GenBank/DDBJ whole genome shotgun (WGS) entry which is preliminary data.</text>
</comment>
<evidence type="ECO:0000313" key="7">
    <source>
        <dbReference type="EMBL" id="RHY28267.1"/>
    </source>
</evidence>
<keyword evidence="8" id="KW-1185">Reference proteome</keyword>
<gene>
    <name evidence="7" type="ORF">DYB32_010089</name>
</gene>
<dbReference type="EMBL" id="QUSY01000613">
    <property type="protein sequence ID" value="RHY28267.1"/>
    <property type="molecule type" value="Genomic_DNA"/>
</dbReference>
<dbReference type="SUPFAM" id="SSF56112">
    <property type="entry name" value="Protein kinase-like (PK-like)"/>
    <property type="match status" value="1"/>
</dbReference>
<evidence type="ECO:0000256" key="4">
    <source>
        <dbReference type="ARBA" id="ARBA00022777"/>
    </source>
</evidence>
<dbReference type="PANTHER" id="PTHR24345:SF91">
    <property type="entry name" value="SERINE_THREONINE-PROTEIN KINASE PLK4"/>
    <property type="match status" value="1"/>
</dbReference>
<evidence type="ECO:0000259" key="6">
    <source>
        <dbReference type="PROSITE" id="PS50011"/>
    </source>
</evidence>
<dbReference type="InterPro" id="IPR011009">
    <property type="entry name" value="Kinase-like_dom_sf"/>
</dbReference>